<name>A0A5C5XUH9_9BACT</name>
<dbReference type="EMBL" id="SJPO01000013">
    <property type="protein sequence ID" value="TWT66956.1"/>
    <property type="molecule type" value="Genomic_DNA"/>
</dbReference>
<sequence>MAKHEKSLKAPVTKSFDFLDGEVERLKDIGQPDSALLAACRFDELAQGLRATDQMLVELRATTSETASTKGMEKGAVDDWVEGATLSVLAYYFVEGLLEGERPLKMDGMFAHCRDGMQKYFETVNEIRTQRGEESIPPHEPVFVNYSEQPIVIKP</sequence>
<evidence type="ECO:0000313" key="1">
    <source>
        <dbReference type="EMBL" id="TWT66956.1"/>
    </source>
</evidence>
<dbReference type="AlphaFoldDB" id="A0A5C5XUH9"/>
<evidence type="ECO:0000313" key="2">
    <source>
        <dbReference type="Proteomes" id="UP000318478"/>
    </source>
</evidence>
<protein>
    <submittedName>
        <fullName evidence="1">Uncharacterized protein</fullName>
    </submittedName>
</protein>
<proteinExistence type="predicted"/>
<organism evidence="1 2">
    <name type="scientific">Posidoniimonas polymericola</name>
    <dbReference type="NCBI Taxonomy" id="2528002"/>
    <lineage>
        <taxon>Bacteria</taxon>
        <taxon>Pseudomonadati</taxon>
        <taxon>Planctomycetota</taxon>
        <taxon>Planctomycetia</taxon>
        <taxon>Pirellulales</taxon>
        <taxon>Lacipirellulaceae</taxon>
        <taxon>Posidoniimonas</taxon>
    </lineage>
</organism>
<reference evidence="1 2" key="1">
    <citation type="submission" date="2019-02" db="EMBL/GenBank/DDBJ databases">
        <title>Deep-cultivation of Planctomycetes and their phenomic and genomic characterization uncovers novel biology.</title>
        <authorList>
            <person name="Wiegand S."/>
            <person name="Jogler M."/>
            <person name="Boedeker C."/>
            <person name="Pinto D."/>
            <person name="Vollmers J."/>
            <person name="Rivas-Marin E."/>
            <person name="Kohn T."/>
            <person name="Peeters S.H."/>
            <person name="Heuer A."/>
            <person name="Rast P."/>
            <person name="Oberbeckmann S."/>
            <person name="Bunk B."/>
            <person name="Jeske O."/>
            <person name="Meyerdierks A."/>
            <person name="Storesund J.E."/>
            <person name="Kallscheuer N."/>
            <person name="Luecker S."/>
            <person name="Lage O.M."/>
            <person name="Pohl T."/>
            <person name="Merkel B.J."/>
            <person name="Hornburger P."/>
            <person name="Mueller R.-W."/>
            <person name="Bruemmer F."/>
            <person name="Labrenz M."/>
            <person name="Spormann A.M."/>
            <person name="Op Den Camp H."/>
            <person name="Overmann J."/>
            <person name="Amann R."/>
            <person name="Jetten M.S.M."/>
            <person name="Mascher T."/>
            <person name="Medema M.H."/>
            <person name="Devos D.P."/>
            <person name="Kaster A.-K."/>
            <person name="Ovreas L."/>
            <person name="Rohde M."/>
            <person name="Galperin M.Y."/>
            <person name="Jogler C."/>
        </authorList>
    </citation>
    <scope>NUCLEOTIDE SEQUENCE [LARGE SCALE GENOMIC DNA]</scope>
    <source>
        <strain evidence="1 2">Pla123a</strain>
    </source>
</reference>
<comment type="caution">
    <text evidence="1">The sequence shown here is derived from an EMBL/GenBank/DDBJ whole genome shotgun (WGS) entry which is preliminary data.</text>
</comment>
<gene>
    <name evidence="1" type="ORF">Pla123a_43850</name>
</gene>
<accession>A0A5C5XUH9</accession>
<dbReference type="Proteomes" id="UP000318478">
    <property type="component" value="Unassembled WGS sequence"/>
</dbReference>
<keyword evidence="2" id="KW-1185">Reference proteome</keyword>